<evidence type="ECO:0000313" key="4">
    <source>
        <dbReference type="Proteomes" id="UP000478546"/>
    </source>
</evidence>
<dbReference type="AlphaFoldDB" id="A0A6B2H3W8"/>
<feature type="region of interest" description="Disordered" evidence="1">
    <location>
        <begin position="117"/>
        <end position="153"/>
    </location>
</feature>
<sequence>MRINILKSLFVLGLGVTLSVGAVAQTTPKQQNKPQKQQLTPAQRQNKMLENYKKNLNLSDAQGKKLKAIQEQQVKDMQAIRNDQNLTRDQKHEKMKALHTAHQQQITAILNAEQKQKFAEMEARKEARRQEHMKDTTRGPRKGGKMQHKMPNN</sequence>
<feature type="signal peptide" evidence="2">
    <location>
        <begin position="1"/>
        <end position="24"/>
    </location>
</feature>
<name>A0A6B2H3W8_9BACT</name>
<keyword evidence="4" id="KW-1185">Reference proteome</keyword>
<dbReference type="Proteomes" id="UP000478546">
    <property type="component" value="Unassembled WGS sequence"/>
</dbReference>
<keyword evidence="2" id="KW-0732">Signal</keyword>
<dbReference type="EMBL" id="JAAEAA010000016">
    <property type="protein sequence ID" value="NDK56798.1"/>
    <property type="molecule type" value="Genomic_DNA"/>
</dbReference>
<evidence type="ECO:0008006" key="5">
    <source>
        <dbReference type="Google" id="ProtNLM"/>
    </source>
</evidence>
<evidence type="ECO:0000256" key="2">
    <source>
        <dbReference type="SAM" id="SignalP"/>
    </source>
</evidence>
<protein>
    <recommendedName>
        <fullName evidence="5">DUF4890 domain-containing protein</fullName>
    </recommendedName>
</protein>
<feature type="compositionally biased region" description="Basic and acidic residues" evidence="1">
    <location>
        <begin position="117"/>
        <end position="138"/>
    </location>
</feature>
<reference evidence="3 4" key="1">
    <citation type="submission" date="2020-01" db="EMBL/GenBank/DDBJ databases">
        <authorList>
            <person name="Kim M.K."/>
        </authorList>
    </citation>
    <scope>NUCLEOTIDE SEQUENCE [LARGE SCALE GENOMIC DNA]</scope>
    <source>
        <strain evidence="3 4">BT213</strain>
    </source>
</reference>
<feature type="compositionally biased region" description="Basic residues" evidence="1">
    <location>
        <begin position="139"/>
        <end position="153"/>
    </location>
</feature>
<feature type="chain" id="PRO_5025376692" description="DUF4890 domain-containing protein" evidence="2">
    <location>
        <begin position="25"/>
        <end position="153"/>
    </location>
</feature>
<evidence type="ECO:0000256" key="1">
    <source>
        <dbReference type="SAM" id="MobiDB-lite"/>
    </source>
</evidence>
<comment type="caution">
    <text evidence="3">The sequence shown here is derived from an EMBL/GenBank/DDBJ whole genome shotgun (WGS) entry which is preliminary data.</text>
</comment>
<proteinExistence type="predicted"/>
<gene>
    <name evidence="3" type="ORF">GWO68_12795</name>
</gene>
<evidence type="ECO:0000313" key="3">
    <source>
        <dbReference type="EMBL" id="NDK56798.1"/>
    </source>
</evidence>
<dbReference type="RefSeq" id="WP_162346857.1">
    <property type="nucleotide sequence ID" value="NZ_JAAEAA010000016.1"/>
</dbReference>
<accession>A0A6B2H3W8</accession>
<organism evidence="3 4">
    <name type="scientific">Pontibacter fetidus</name>
    <dbReference type="NCBI Taxonomy" id="2700082"/>
    <lineage>
        <taxon>Bacteria</taxon>
        <taxon>Pseudomonadati</taxon>
        <taxon>Bacteroidota</taxon>
        <taxon>Cytophagia</taxon>
        <taxon>Cytophagales</taxon>
        <taxon>Hymenobacteraceae</taxon>
        <taxon>Pontibacter</taxon>
    </lineage>
</organism>